<dbReference type="Proteomes" id="UP001165080">
    <property type="component" value="Unassembled WGS sequence"/>
</dbReference>
<name>A0A9W6BCT1_9CHLO</name>
<dbReference type="PANTHER" id="PTHR46586">
    <property type="entry name" value="ANKYRIN REPEAT-CONTAINING PROTEIN"/>
    <property type="match status" value="1"/>
</dbReference>
<protein>
    <recommendedName>
        <fullName evidence="3">Ankyrin repeat domain-containing protein</fullName>
    </recommendedName>
</protein>
<dbReference type="Gene3D" id="1.25.40.20">
    <property type="entry name" value="Ankyrin repeat-containing domain"/>
    <property type="match status" value="2"/>
</dbReference>
<comment type="caution">
    <text evidence="1">The sequence shown here is derived from an EMBL/GenBank/DDBJ whole genome shotgun (WGS) entry which is preliminary data.</text>
</comment>
<dbReference type="SUPFAM" id="SSF48403">
    <property type="entry name" value="Ankyrin repeat"/>
    <property type="match status" value="1"/>
</dbReference>
<sequence length="464" mass="50218">MAAARGGHRDACIWLEDRGCPRDERAAVEDAARAGHTEIVRWKLPQFPGFSGWVLVAAAGGGHRALCEEMVAAGPRPEFIKAAVFEAVEGGHVELTDWLLGLLKERDLGPGFDLESDLVLLQAARSFELPALQRLYHSHMGSSAAQEVFRTDYGPNMAAAALASTTPDWRAKLEWLEAEAGCRLCRDPLESYWALPDALGRVTLLWERGMLHVGRCLHSAVSNTNLPFIHYLKSKGLLAVSLDGDIMEAAIRKGDLTVLAELLAAGGPIRPGVVLTAARWGHLHVLHWMAGPEASPAATEALRQALEHSLESPELTWCAAASGSLELMGWLWERGCRQLDEKVFTAAVGAGNAALLEWMVARGCPMSQSEAYLVAGHQCDMATLRCLRRLGCPWGPDTFNRAVKDGHKSCCLEVLHWLEAEGCPVDWHAAWALVQSIAHPGNMHPGVSEWVKGHTTGPSSGSGA</sequence>
<proteinExistence type="predicted"/>
<dbReference type="PANTHER" id="PTHR46586:SF3">
    <property type="entry name" value="ANKYRIN REPEAT-CONTAINING PROTEIN"/>
    <property type="match status" value="1"/>
</dbReference>
<keyword evidence="2" id="KW-1185">Reference proteome</keyword>
<evidence type="ECO:0000313" key="2">
    <source>
        <dbReference type="Proteomes" id="UP001165080"/>
    </source>
</evidence>
<reference evidence="1 2" key="1">
    <citation type="journal article" date="2023" name="Commun. Biol.">
        <title>Reorganization of the ancestral sex-determining regions during the evolution of trioecy in Pleodorina starrii.</title>
        <authorList>
            <person name="Takahashi K."/>
            <person name="Suzuki S."/>
            <person name="Kawai-Toyooka H."/>
            <person name="Yamamoto K."/>
            <person name="Hamaji T."/>
            <person name="Ootsuki R."/>
            <person name="Yamaguchi H."/>
            <person name="Kawachi M."/>
            <person name="Higashiyama T."/>
            <person name="Nozaki H."/>
        </authorList>
    </citation>
    <scope>NUCLEOTIDE SEQUENCE [LARGE SCALE GENOMIC DNA]</scope>
    <source>
        <strain evidence="1 2">NIES-4479</strain>
    </source>
</reference>
<dbReference type="InterPro" id="IPR036770">
    <property type="entry name" value="Ankyrin_rpt-contain_sf"/>
</dbReference>
<evidence type="ECO:0000313" key="1">
    <source>
        <dbReference type="EMBL" id="GLC49653.1"/>
    </source>
</evidence>
<dbReference type="SUPFAM" id="SSF140860">
    <property type="entry name" value="Pseudo ankyrin repeat-like"/>
    <property type="match status" value="1"/>
</dbReference>
<evidence type="ECO:0008006" key="3">
    <source>
        <dbReference type="Google" id="ProtNLM"/>
    </source>
</evidence>
<dbReference type="InterPro" id="IPR052050">
    <property type="entry name" value="SecEffector_AnkRepeat"/>
</dbReference>
<accession>A0A9W6BCT1</accession>
<gene>
    <name evidence="1" type="primary">PLEST008698</name>
    <name evidence="1" type="ORF">PLESTB_000271600</name>
</gene>
<dbReference type="AlphaFoldDB" id="A0A9W6BCT1"/>
<dbReference type="EMBL" id="BRXU01000002">
    <property type="protein sequence ID" value="GLC49653.1"/>
    <property type="molecule type" value="Genomic_DNA"/>
</dbReference>
<organism evidence="1 2">
    <name type="scientific">Pleodorina starrii</name>
    <dbReference type="NCBI Taxonomy" id="330485"/>
    <lineage>
        <taxon>Eukaryota</taxon>
        <taxon>Viridiplantae</taxon>
        <taxon>Chlorophyta</taxon>
        <taxon>core chlorophytes</taxon>
        <taxon>Chlorophyceae</taxon>
        <taxon>CS clade</taxon>
        <taxon>Chlamydomonadales</taxon>
        <taxon>Volvocaceae</taxon>
        <taxon>Pleodorina</taxon>
    </lineage>
</organism>